<dbReference type="EMBL" id="UOYO01000048">
    <property type="protein sequence ID" value="VAY88263.1"/>
    <property type="molecule type" value="Genomic_DNA"/>
</dbReference>
<organism evidence="4">
    <name type="scientific">hydrothermal vent metagenome</name>
    <dbReference type="NCBI Taxonomy" id="652676"/>
    <lineage>
        <taxon>unclassified sequences</taxon>
        <taxon>metagenomes</taxon>
        <taxon>ecological metagenomes</taxon>
    </lineage>
</organism>
<sequence length="272" mass="31681">MRSYQNKKDVQQKSYYSDRFYIAPQVPRHSIYSDPTFSNDVLSLSKKIIIVESYIELDHLVVIVDATNNLKTIEHLKEICAYDFLVELTAVDYIVTKGGFEVVYEMLSTTKRRRVRVKCFLKQSQAIESVNPLFRMADFSEREMYDMYGIKVNNHPMLKRILMPDDWQGHPLLKTYPLHGDEDAQWYEVDKIFGKESRDIVGPEIRDAAVVDRYDTERFSRLGHEVPFGADISDGEPDTPIQYQEKDGIKIAGRPLVTPFEDIKSVDLEKRR</sequence>
<dbReference type="AlphaFoldDB" id="A0A3B1E730"/>
<accession>A0A3B1E730</accession>
<gene>
    <name evidence="4" type="ORF">MNB_ARC-1_1170</name>
</gene>
<keyword evidence="2" id="KW-0813">Transport</keyword>
<dbReference type="GO" id="GO:0008137">
    <property type="term" value="F:NADH dehydrogenase (ubiquinone) activity"/>
    <property type="evidence" value="ECO:0007669"/>
    <property type="project" value="InterPro"/>
</dbReference>
<keyword evidence="4" id="KW-0830">Ubiquinone</keyword>
<dbReference type="Gene3D" id="3.30.460.80">
    <property type="entry name" value="NADH:ubiquinone oxidoreductase, 30kDa subunit"/>
    <property type="match status" value="1"/>
</dbReference>
<comment type="similarity">
    <text evidence="1">Belongs to the complex I 30 kDa subunit family.</text>
</comment>
<feature type="domain" description="NADH:ubiquinone oxidoreductase 30kDa subunit" evidence="3">
    <location>
        <begin position="63"/>
        <end position="181"/>
    </location>
</feature>
<dbReference type="InterPro" id="IPR020396">
    <property type="entry name" value="NADH_UbQ_OxRdtase_CS"/>
</dbReference>
<dbReference type="InterPro" id="IPR001268">
    <property type="entry name" value="NADH_UbQ_OxRdtase_30kDa_su"/>
</dbReference>
<reference evidence="4" key="1">
    <citation type="submission" date="2018-10" db="EMBL/GenBank/DDBJ databases">
        <authorList>
            <person name="Aoki K."/>
        </authorList>
    </citation>
    <scope>NUCLEOTIDE SEQUENCE</scope>
</reference>
<evidence type="ECO:0000256" key="2">
    <source>
        <dbReference type="ARBA" id="ARBA00022448"/>
    </source>
</evidence>
<name>A0A3B1E730_9ZZZZ</name>
<protein>
    <submittedName>
        <fullName evidence="4">NADH-ubiquinone oxidoreductase chain C</fullName>
        <ecNumber evidence="4">1.6.5.3</ecNumber>
    </submittedName>
</protein>
<dbReference type="PANTHER" id="PTHR10884">
    <property type="entry name" value="NADH DEHYDROGENASE UBIQUINONE IRON-SULFUR PROTEIN 3"/>
    <property type="match status" value="1"/>
</dbReference>
<dbReference type="Pfam" id="PF00329">
    <property type="entry name" value="Complex1_30kDa"/>
    <property type="match status" value="1"/>
</dbReference>
<dbReference type="NCBIfam" id="TIGR01961">
    <property type="entry name" value="NuoC_fam"/>
    <property type="match status" value="1"/>
</dbReference>
<evidence type="ECO:0000313" key="4">
    <source>
        <dbReference type="EMBL" id="VAY88263.1"/>
    </source>
</evidence>
<dbReference type="SUPFAM" id="SSF143243">
    <property type="entry name" value="Nqo5-like"/>
    <property type="match status" value="1"/>
</dbReference>
<evidence type="ECO:0000259" key="3">
    <source>
        <dbReference type="Pfam" id="PF00329"/>
    </source>
</evidence>
<dbReference type="InterPro" id="IPR010218">
    <property type="entry name" value="NADH_DH_suC"/>
</dbReference>
<dbReference type="GO" id="GO:0016651">
    <property type="term" value="F:oxidoreductase activity, acting on NAD(P)H"/>
    <property type="evidence" value="ECO:0007669"/>
    <property type="project" value="InterPro"/>
</dbReference>
<proteinExistence type="inferred from homology"/>
<dbReference type="PROSITE" id="PS00542">
    <property type="entry name" value="COMPLEX1_30K"/>
    <property type="match status" value="1"/>
</dbReference>
<dbReference type="InterPro" id="IPR037232">
    <property type="entry name" value="NADH_quin_OxRdtase_su_C/D-like"/>
</dbReference>
<dbReference type="PANTHER" id="PTHR10884:SF14">
    <property type="entry name" value="NADH DEHYDROGENASE [UBIQUINONE] IRON-SULFUR PROTEIN 3, MITOCHONDRIAL"/>
    <property type="match status" value="1"/>
</dbReference>
<keyword evidence="4" id="KW-0560">Oxidoreductase</keyword>
<dbReference type="EC" id="1.6.5.3" evidence="4"/>
<dbReference type="NCBIfam" id="NF006304">
    <property type="entry name" value="PRK08491.1"/>
    <property type="match status" value="1"/>
</dbReference>
<evidence type="ECO:0000256" key="1">
    <source>
        <dbReference type="ARBA" id="ARBA00007569"/>
    </source>
</evidence>